<dbReference type="Proteomes" id="UP000232163">
    <property type="component" value="Unassembled WGS sequence"/>
</dbReference>
<dbReference type="PANTHER" id="PTHR45444">
    <property type="entry name" value="XANTHINE DEHYDROGENASE"/>
    <property type="match status" value="1"/>
</dbReference>
<evidence type="ECO:0000256" key="1">
    <source>
        <dbReference type="ARBA" id="ARBA00022630"/>
    </source>
</evidence>
<evidence type="ECO:0000256" key="2">
    <source>
        <dbReference type="ARBA" id="ARBA00022723"/>
    </source>
</evidence>
<name>A0A2N9VPN5_9HYPH</name>
<dbReference type="InterPro" id="IPR002346">
    <property type="entry name" value="Mopterin_DH_FAD-bd"/>
</dbReference>
<dbReference type="SUPFAM" id="SSF56176">
    <property type="entry name" value="FAD-binding/transporter-associated domain-like"/>
    <property type="match status" value="1"/>
</dbReference>
<dbReference type="SUPFAM" id="SSF47741">
    <property type="entry name" value="CO dehydrogenase ISP C-domain like"/>
    <property type="match status" value="1"/>
</dbReference>
<dbReference type="SUPFAM" id="SSF54292">
    <property type="entry name" value="2Fe-2S ferredoxin-like"/>
    <property type="match status" value="1"/>
</dbReference>
<gene>
    <name evidence="8" type="ORF">B5P45_29165</name>
</gene>
<dbReference type="InterPro" id="IPR002888">
    <property type="entry name" value="2Fe-2S-bd"/>
</dbReference>
<dbReference type="InterPro" id="IPR036010">
    <property type="entry name" value="2Fe-2S_ferredoxin-like_sf"/>
</dbReference>
<dbReference type="InterPro" id="IPR014307">
    <property type="entry name" value="Xanthine_DH_ssu"/>
</dbReference>
<dbReference type="InterPro" id="IPR036683">
    <property type="entry name" value="CO_DH_flav_C_dom_sf"/>
</dbReference>
<dbReference type="GO" id="GO:0071949">
    <property type="term" value="F:FAD binding"/>
    <property type="evidence" value="ECO:0007669"/>
    <property type="project" value="InterPro"/>
</dbReference>
<dbReference type="CDD" id="cd00207">
    <property type="entry name" value="fer2"/>
    <property type="match status" value="1"/>
</dbReference>
<evidence type="ECO:0000256" key="5">
    <source>
        <dbReference type="ARBA" id="ARBA00023004"/>
    </source>
</evidence>
<dbReference type="InterPro" id="IPR016167">
    <property type="entry name" value="FAD-bd_PCMH_sub1"/>
</dbReference>
<dbReference type="KEGG" id="pht:BLM14_23670"/>
<dbReference type="InterPro" id="IPR036318">
    <property type="entry name" value="FAD-bd_PCMH-like_sf"/>
</dbReference>
<dbReference type="GO" id="GO:0004854">
    <property type="term" value="F:xanthine dehydrogenase activity"/>
    <property type="evidence" value="ECO:0007669"/>
    <property type="project" value="InterPro"/>
</dbReference>
<dbReference type="InterPro" id="IPR005107">
    <property type="entry name" value="CO_DH_flav_C"/>
</dbReference>
<protein>
    <submittedName>
        <fullName evidence="8">Xanthine dehydrogenase small subunit</fullName>
    </submittedName>
</protein>
<feature type="domain" description="FAD-binding PCMH-type" evidence="7">
    <location>
        <begin position="197"/>
        <end position="370"/>
    </location>
</feature>
<keyword evidence="4" id="KW-0560">Oxidoreductase</keyword>
<evidence type="ECO:0000313" key="8">
    <source>
        <dbReference type="EMBL" id="PIO41453.1"/>
    </source>
</evidence>
<dbReference type="Gene3D" id="3.30.465.10">
    <property type="match status" value="1"/>
</dbReference>
<keyword evidence="2" id="KW-0479">Metal-binding</keyword>
<evidence type="ECO:0000259" key="6">
    <source>
        <dbReference type="PROSITE" id="PS51085"/>
    </source>
</evidence>
<evidence type="ECO:0000256" key="4">
    <source>
        <dbReference type="ARBA" id="ARBA00023002"/>
    </source>
</evidence>
<keyword evidence="5" id="KW-0408">Iron</keyword>
<evidence type="ECO:0000259" key="7">
    <source>
        <dbReference type="PROSITE" id="PS51387"/>
    </source>
</evidence>
<dbReference type="Gene3D" id="3.30.390.50">
    <property type="entry name" value="CO dehydrogenase flavoprotein, C-terminal domain"/>
    <property type="match status" value="1"/>
</dbReference>
<accession>A0A2N9VPN5</accession>
<dbReference type="SUPFAM" id="SSF55447">
    <property type="entry name" value="CO dehydrogenase flavoprotein C-terminal domain-like"/>
    <property type="match status" value="1"/>
</dbReference>
<dbReference type="InterPro" id="IPR012675">
    <property type="entry name" value="Beta-grasp_dom_sf"/>
</dbReference>
<dbReference type="InterPro" id="IPR036884">
    <property type="entry name" value="2Fe-2S-bd_dom_sf"/>
</dbReference>
<dbReference type="NCBIfam" id="TIGR02963">
    <property type="entry name" value="xanthine_xdhA"/>
    <property type="match status" value="1"/>
</dbReference>
<dbReference type="InterPro" id="IPR006058">
    <property type="entry name" value="2Fe2S_fd_BS"/>
</dbReference>
<dbReference type="InterPro" id="IPR016169">
    <property type="entry name" value="FAD-bd_PCMH_sub2"/>
</dbReference>
<dbReference type="InterPro" id="IPR016208">
    <property type="entry name" value="Ald_Oxase/xanthine_DH-like"/>
</dbReference>
<dbReference type="Gene3D" id="3.10.20.30">
    <property type="match status" value="1"/>
</dbReference>
<evidence type="ECO:0000256" key="3">
    <source>
        <dbReference type="ARBA" id="ARBA00022827"/>
    </source>
</evidence>
<dbReference type="Pfam" id="PF03450">
    <property type="entry name" value="CO_deh_flav_C"/>
    <property type="match status" value="1"/>
</dbReference>
<keyword evidence="9" id="KW-1185">Reference proteome</keyword>
<dbReference type="PANTHER" id="PTHR45444:SF3">
    <property type="entry name" value="XANTHINE DEHYDROGENASE"/>
    <property type="match status" value="1"/>
</dbReference>
<proteinExistence type="predicted"/>
<keyword evidence="1" id="KW-0285">Flavoprotein</keyword>
<sequence length="493" mass="53716">MEIQIRISIRFLLNDKIIERADVSPTETLLDFLRLTRKLRGTKEGCAEGDCGACTVLVGRLFNGQLKYESVNACIRFVGSLDGCHVVTVEALAGMDGTLHPVQQAMVDTHASQCGFCTPGFVMSLYGLWMQNPQPNTQEIEKALQGNLCRCTGYAAIIRAAESVSTVGDLKKDPLVAERARVTGQLLALKDGKRVVVGEGKQQLVLPANVDDFADVLENNPNATIVAGSTDVGLWVTKFMREIGPVVFISHLDELRQISESEGALTLGAGVSYTEAYPSIIRHFPQLTELWNRIGGEQVRNMGTIGGNVANGSPIGDTPPALIGLGATVLLRKGKIRRSVPIEEYFIEYGKQDRSPGEFVEAIQIPYLDAEDLFGAYKISKRLDEDISSVCGAFRIGLDDRGRVKSAVIAFGGMAGTPKRACSVEKVLTGAVWDEGTIEKASAAFSDDFTPLTDWRASADYRLLVAKNLLRRFYLETGGEKNIRLNRYEAAFG</sequence>
<dbReference type="InterPro" id="IPR016166">
    <property type="entry name" value="FAD-bd_PCMH"/>
</dbReference>
<dbReference type="PROSITE" id="PS51085">
    <property type="entry name" value="2FE2S_FER_2"/>
    <property type="match status" value="1"/>
</dbReference>
<dbReference type="Gene3D" id="1.10.150.120">
    <property type="entry name" value="[2Fe-2S]-binding domain"/>
    <property type="match status" value="1"/>
</dbReference>
<dbReference type="Pfam" id="PF00111">
    <property type="entry name" value="Fer2"/>
    <property type="match status" value="1"/>
</dbReference>
<comment type="caution">
    <text evidence="8">The sequence shown here is derived from an EMBL/GenBank/DDBJ whole genome shotgun (WGS) entry which is preliminary data.</text>
</comment>
<keyword evidence="3" id="KW-0274">FAD</keyword>
<dbReference type="InterPro" id="IPR001041">
    <property type="entry name" value="2Fe-2S_ferredoxin-type"/>
</dbReference>
<dbReference type="PIRSF" id="PIRSF036557">
    <property type="entry name" value="XdhA_RC"/>
    <property type="match status" value="1"/>
</dbReference>
<dbReference type="Gene3D" id="3.30.43.10">
    <property type="entry name" value="Uridine Diphospho-n-acetylenolpyruvylglucosamine Reductase, domain 2"/>
    <property type="match status" value="1"/>
</dbReference>
<reference evidence="8 9" key="1">
    <citation type="journal article" date="2017" name="Int J Environ Stud">
        <title>Does the Miocene-Pliocene relict legume Oxytropis triphylla form nitrogen-fixing nodules with a combination of bacterial strains?</title>
        <authorList>
            <person name="Safronova V."/>
            <person name="Belimov A."/>
            <person name="Sazanova A."/>
            <person name="Kuznetsova I."/>
            <person name="Popova J."/>
            <person name="Andronov E."/>
            <person name="Verkhozina A."/>
            <person name="Tikhonovich I."/>
        </authorList>
    </citation>
    <scope>NUCLEOTIDE SEQUENCE [LARGE SCALE GENOMIC DNA]</scope>
    <source>
        <strain evidence="8 9">Tri-38</strain>
    </source>
</reference>
<dbReference type="GO" id="GO:0051537">
    <property type="term" value="F:2 iron, 2 sulfur cluster binding"/>
    <property type="evidence" value="ECO:0007669"/>
    <property type="project" value="InterPro"/>
</dbReference>
<organism evidence="8 9">
    <name type="scientific">Phyllobacterium zundukense</name>
    <dbReference type="NCBI Taxonomy" id="1867719"/>
    <lineage>
        <taxon>Bacteria</taxon>
        <taxon>Pseudomonadati</taxon>
        <taxon>Pseudomonadota</taxon>
        <taxon>Alphaproteobacteria</taxon>
        <taxon>Hyphomicrobiales</taxon>
        <taxon>Phyllobacteriaceae</taxon>
        <taxon>Phyllobacterium</taxon>
    </lineage>
</organism>
<evidence type="ECO:0000313" key="9">
    <source>
        <dbReference type="Proteomes" id="UP000232163"/>
    </source>
</evidence>
<dbReference type="OrthoDB" id="9792018at2"/>
<dbReference type="EMBL" id="MZMT01000062">
    <property type="protein sequence ID" value="PIO41453.1"/>
    <property type="molecule type" value="Genomic_DNA"/>
</dbReference>
<dbReference type="PROSITE" id="PS51387">
    <property type="entry name" value="FAD_PCMH"/>
    <property type="match status" value="1"/>
</dbReference>
<dbReference type="RefSeq" id="WP_100002425.1">
    <property type="nucleotide sequence ID" value="NZ_CP017942.1"/>
</dbReference>
<dbReference type="PROSITE" id="PS00197">
    <property type="entry name" value="2FE2S_FER_1"/>
    <property type="match status" value="1"/>
</dbReference>
<dbReference type="Pfam" id="PF00941">
    <property type="entry name" value="FAD_binding_5"/>
    <property type="match status" value="1"/>
</dbReference>
<feature type="domain" description="2Fe-2S ferredoxin-type" evidence="6">
    <location>
        <begin position="7"/>
        <end position="92"/>
    </location>
</feature>
<dbReference type="AlphaFoldDB" id="A0A2N9VPN5"/>
<dbReference type="Pfam" id="PF01799">
    <property type="entry name" value="Fer2_2"/>
    <property type="match status" value="1"/>
</dbReference>
<dbReference type="GO" id="GO:0005506">
    <property type="term" value="F:iron ion binding"/>
    <property type="evidence" value="ECO:0007669"/>
    <property type="project" value="InterPro"/>
</dbReference>
<dbReference type="InterPro" id="IPR012175">
    <property type="entry name" value="Xanth_DH_ssu_bac"/>
</dbReference>
<dbReference type="SMART" id="SM01092">
    <property type="entry name" value="CO_deh_flav_C"/>
    <property type="match status" value="1"/>
</dbReference>